<keyword evidence="3" id="KW-1185">Reference proteome</keyword>
<feature type="domain" description="AB hydrolase-1" evidence="1">
    <location>
        <begin position="79"/>
        <end position="184"/>
    </location>
</feature>
<name>A0ABX9K1G3_9BACT</name>
<dbReference type="InterPro" id="IPR029058">
    <property type="entry name" value="AB_hydrolase_fold"/>
</dbReference>
<evidence type="ECO:0000313" key="2">
    <source>
        <dbReference type="EMBL" id="REG31735.1"/>
    </source>
</evidence>
<accession>A0ABX9K1G3</accession>
<protein>
    <submittedName>
        <fullName evidence="2">Pimeloyl-ACP methyl ester carboxylesterase</fullName>
    </submittedName>
</protein>
<evidence type="ECO:0000259" key="1">
    <source>
        <dbReference type="Pfam" id="PF00561"/>
    </source>
</evidence>
<dbReference type="EMBL" id="QUMU01000005">
    <property type="protein sequence ID" value="REG31735.1"/>
    <property type="molecule type" value="Genomic_DNA"/>
</dbReference>
<dbReference type="Gene3D" id="3.40.50.1820">
    <property type="entry name" value="alpha/beta hydrolase"/>
    <property type="match status" value="1"/>
</dbReference>
<evidence type="ECO:0000313" key="3">
    <source>
        <dbReference type="Proteomes" id="UP000256345"/>
    </source>
</evidence>
<dbReference type="RefSeq" id="WP_053067155.1">
    <property type="nucleotide sequence ID" value="NZ_CP011509.1"/>
</dbReference>
<proteinExistence type="predicted"/>
<comment type="caution">
    <text evidence="2">The sequence shown here is derived from an EMBL/GenBank/DDBJ whole genome shotgun (WGS) entry which is preliminary data.</text>
</comment>
<reference evidence="2 3" key="1">
    <citation type="submission" date="2018-08" db="EMBL/GenBank/DDBJ databases">
        <title>Genomic Encyclopedia of Archaeal and Bacterial Type Strains, Phase II (KMG-II): from individual species to whole genera.</title>
        <authorList>
            <person name="Goeker M."/>
        </authorList>
    </citation>
    <scope>NUCLEOTIDE SEQUENCE [LARGE SCALE GENOMIC DNA]</scope>
    <source>
        <strain evidence="2 3">DSM 2261</strain>
    </source>
</reference>
<organism evidence="2 3">
    <name type="scientific">Archangium gephyra</name>
    <dbReference type="NCBI Taxonomy" id="48"/>
    <lineage>
        <taxon>Bacteria</taxon>
        <taxon>Pseudomonadati</taxon>
        <taxon>Myxococcota</taxon>
        <taxon>Myxococcia</taxon>
        <taxon>Myxococcales</taxon>
        <taxon>Cystobacterineae</taxon>
        <taxon>Archangiaceae</taxon>
        <taxon>Archangium</taxon>
    </lineage>
</organism>
<sequence>MSASPETPASSAVSPGRPPRRWLRRLLWTGLGLAVLLVTGSVYQAVCAAADARDFPPPGKRVDVGGHRLHLLCTGEGRPTVVLETGANGMSSGWAWVQPEVAKTTRVCSYDRAGTAWSEPGQDPHDAAQVAGQLHTLLANAGESGPFVLVGHSLGGLFVRVYADRYPGEVAGMVLLDASHPDQLERLPESVRKQWAVGLKVMALAPALINVGLVRATGIFDQMGQGLPERAFAEAAAFASTARHLETAHAEMLAWEDTAAQVRATRGLGAMPLLVVSAGSSASPAGAELLPAFQTLHREMVSLSSRGQYLLIPEAHHLSLVTDASHARRTSAAILDVVQQVRAAPVAGASTP</sequence>
<dbReference type="InterPro" id="IPR000073">
    <property type="entry name" value="AB_hydrolase_1"/>
</dbReference>
<dbReference type="Pfam" id="PF00561">
    <property type="entry name" value="Abhydrolase_1"/>
    <property type="match status" value="1"/>
</dbReference>
<dbReference type="SUPFAM" id="SSF53474">
    <property type="entry name" value="alpha/beta-Hydrolases"/>
    <property type="match status" value="1"/>
</dbReference>
<dbReference type="Proteomes" id="UP000256345">
    <property type="component" value="Unassembled WGS sequence"/>
</dbReference>
<gene>
    <name evidence="2" type="ORF">ATI61_10559</name>
</gene>
<dbReference type="PANTHER" id="PTHR46438">
    <property type="entry name" value="ALPHA/BETA-HYDROLASES SUPERFAMILY PROTEIN"/>
    <property type="match status" value="1"/>
</dbReference>